<evidence type="ECO:0000313" key="2">
    <source>
        <dbReference type="Proteomes" id="UP000006222"/>
    </source>
</evidence>
<dbReference type="PATRIC" id="fig|991778.3.peg.5435"/>
<reference evidence="1 2" key="1">
    <citation type="journal article" date="2013" name="Mar. Genomics">
        <title>Expression of sulfatases in Rhodopirellula baltica and the diversity of sulfatases in the genus Rhodopirellula.</title>
        <authorList>
            <person name="Wegner C.E."/>
            <person name="Richter-Heitmann T."/>
            <person name="Klindworth A."/>
            <person name="Klockow C."/>
            <person name="Richter M."/>
            <person name="Achstetter T."/>
            <person name="Glockner F.O."/>
            <person name="Harder J."/>
        </authorList>
    </citation>
    <scope>NUCLEOTIDE SEQUENCE [LARGE SCALE GENOMIC DNA]</scope>
    <source>
        <strain evidence="1 2">WH47</strain>
    </source>
</reference>
<name>F2AZH6_RHOBT</name>
<dbReference type="EMBL" id="AFAR01000259">
    <property type="protein sequence ID" value="EGF24931.1"/>
    <property type="molecule type" value="Genomic_DNA"/>
</dbReference>
<dbReference type="AlphaFoldDB" id="F2AZH6"/>
<sequence>MMKDELADANFTGRIVIVQFQKRQTFTRLNHGPSGETWNRIERHSKIRLGASPMTRNATSGCILGTAVGDAIGVA</sequence>
<gene>
    <name evidence="1" type="ORF">RBWH47_05691</name>
</gene>
<protein>
    <submittedName>
        <fullName evidence="1">Uncharacterized protein</fullName>
    </submittedName>
</protein>
<accession>F2AZH6</accession>
<dbReference type="Proteomes" id="UP000006222">
    <property type="component" value="Unassembled WGS sequence"/>
</dbReference>
<proteinExistence type="predicted"/>
<evidence type="ECO:0000313" key="1">
    <source>
        <dbReference type="EMBL" id="EGF24931.1"/>
    </source>
</evidence>
<organism evidence="1 2">
    <name type="scientific">Rhodopirellula baltica WH47</name>
    <dbReference type="NCBI Taxonomy" id="991778"/>
    <lineage>
        <taxon>Bacteria</taxon>
        <taxon>Pseudomonadati</taxon>
        <taxon>Planctomycetota</taxon>
        <taxon>Planctomycetia</taxon>
        <taxon>Pirellulales</taxon>
        <taxon>Pirellulaceae</taxon>
        <taxon>Rhodopirellula</taxon>
    </lineage>
</organism>
<comment type="caution">
    <text evidence="1">The sequence shown here is derived from an EMBL/GenBank/DDBJ whole genome shotgun (WGS) entry which is preliminary data.</text>
</comment>